<evidence type="ECO:0000313" key="2">
    <source>
        <dbReference type="Proteomes" id="UP000070675"/>
    </source>
</evidence>
<protein>
    <submittedName>
        <fullName evidence="1">Uncharacterized protein</fullName>
    </submittedName>
</protein>
<proteinExistence type="predicted"/>
<name>A0A133XPX5_9ACTN</name>
<sequence>MGVIGRVRRRSSGVGCISTCAAAGAGSHMFRTMVRSVITSSTNSAVKRVITSARACHKLSILYLLDTLYMNTCSYIHLLYYSNFICVSKTNSP</sequence>
<reference evidence="2" key="1">
    <citation type="submission" date="2016-01" db="EMBL/GenBank/DDBJ databases">
        <authorList>
            <person name="Mitreva M."/>
            <person name="Pepin K.H."/>
            <person name="Mihindukulasuriya K.A."/>
            <person name="Fulton R."/>
            <person name="Fronick C."/>
            <person name="O'Laughlin M."/>
            <person name="Miner T."/>
            <person name="Herter B."/>
            <person name="Rosa B.A."/>
            <person name="Cordes M."/>
            <person name="Tomlinson C."/>
            <person name="Wollam A."/>
            <person name="Palsikar V.B."/>
            <person name="Mardis E.R."/>
            <person name="Wilson R.K."/>
        </authorList>
    </citation>
    <scope>NUCLEOTIDE SEQUENCE [LARGE SCALE GENOMIC DNA]</scope>
    <source>
        <strain evidence="2">DNF00019</strain>
    </source>
</reference>
<dbReference type="AlphaFoldDB" id="A0A133XPX5"/>
<organism evidence="1 2">
    <name type="scientific">Atopobium deltae</name>
    <dbReference type="NCBI Taxonomy" id="1393034"/>
    <lineage>
        <taxon>Bacteria</taxon>
        <taxon>Bacillati</taxon>
        <taxon>Actinomycetota</taxon>
        <taxon>Coriobacteriia</taxon>
        <taxon>Coriobacteriales</taxon>
        <taxon>Atopobiaceae</taxon>
        <taxon>Atopobium</taxon>
    </lineage>
</organism>
<accession>A0A133XPX5</accession>
<keyword evidence="2" id="KW-1185">Reference proteome</keyword>
<dbReference type="PATRIC" id="fig|1393034.3.peg.1327"/>
<dbReference type="Proteomes" id="UP000070675">
    <property type="component" value="Unassembled WGS sequence"/>
</dbReference>
<gene>
    <name evidence="1" type="ORF">HMPREF3192_01363</name>
</gene>
<dbReference type="EMBL" id="LSCR01000042">
    <property type="protein sequence ID" value="KXB32992.1"/>
    <property type="molecule type" value="Genomic_DNA"/>
</dbReference>
<comment type="caution">
    <text evidence="1">The sequence shown here is derived from an EMBL/GenBank/DDBJ whole genome shotgun (WGS) entry which is preliminary data.</text>
</comment>
<evidence type="ECO:0000313" key="1">
    <source>
        <dbReference type="EMBL" id="KXB32992.1"/>
    </source>
</evidence>